<proteinExistence type="predicted"/>
<dbReference type="Proteomes" id="UP001214576">
    <property type="component" value="Unassembled WGS sequence"/>
</dbReference>
<feature type="region of interest" description="Disordered" evidence="1">
    <location>
        <begin position="13"/>
        <end position="32"/>
    </location>
</feature>
<evidence type="ECO:0000313" key="2">
    <source>
        <dbReference type="EMBL" id="KAI4530939.1"/>
    </source>
</evidence>
<accession>A0AAD4TRA6</accession>
<keyword evidence="3" id="KW-1185">Reference proteome</keyword>
<protein>
    <submittedName>
        <fullName evidence="2">Uncharacterized protein</fullName>
    </submittedName>
</protein>
<reference evidence="2" key="1">
    <citation type="submission" date="2022-03" db="EMBL/GenBank/DDBJ databases">
        <title>Genomic analyses of argali, domestic sheep and their hybrids provide insights into chromosomal evolution, heterosis and genetic basis of agronomic traits.</title>
        <authorList>
            <person name="Li M."/>
        </authorList>
    </citation>
    <scope>NUCLEOTIDE SEQUENCE</scope>
    <source>
        <strain evidence="2">CAU-MHL-2022a</strain>
        <tissue evidence="2">Skin</tissue>
    </source>
</reference>
<gene>
    <name evidence="2" type="ORF">MG293_018797</name>
</gene>
<sequence>MNLNPVAAWPLGGFAGPATRNPQPQVSGSERRNMKFSNLTADLMELDVKMPERSFWSFVSPCASCKKWQSLAGRLSTRPQSAGLPKCSDRRSDTVFAEPLALLALSEERRGSLHPECLCRVLDFERSNPADYGFIRSKTVTEDSHINDTIN</sequence>
<organism evidence="2 3">
    <name type="scientific">Ovis ammon polii</name>
    <dbReference type="NCBI Taxonomy" id="230172"/>
    <lineage>
        <taxon>Eukaryota</taxon>
        <taxon>Metazoa</taxon>
        <taxon>Chordata</taxon>
        <taxon>Craniata</taxon>
        <taxon>Vertebrata</taxon>
        <taxon>Euteleostomi</taxon>
        <taxon>Mammalia</taxon>
        <taxon>Eutheria</taxon>
        <taxon>Laurasiatheria</taxon>
        <taxon>Artiodactyla</taxon>
        <taxon>Ruminantia</taxon>
        <taxon>Pecora</taxon>
        <taxon>Bovidae</taxon>
        <taxon>Caprinae</taxon>
        <taxon>Ovis</taxon>
    </lineage>
</organism>
<dbReference type="AlphaFoldDB" id="A0AAD4TRA6"/>
<evidence type="ECO:0000313" key="3">
    <source>
        <dbReference type="Proteomes" id="UP001214576"/>
    </source>
</evidence>
<comment type="caution">
    <text evidence="2">The sequence shown here is derived from an EMBL/GenBank/DDBJ whole genome shotgun (WGS) entry which is preliminary data.</text>
</comment>
<evidence type="ECO:0000256" key="1">
    <source>
        <dbReference type="SAM" id="MobiDB-lite"/>
    </source>
</evidence>
<dbReference type="EMBL" id="JAKZEL010000024">
    <property type="protein sequence ID" value="KAI4530939.1"/>
    <property type="molecule type" value="Genomic_DNA"/>
</dbReference>
<name>A0AAD4TRA6_OVIAM</name>